<dbReference type="RefSeq" id="WP_073278529.1">
    <property type="nucleotide sequence ID" value="NZ_FRAC01000022.1"/>
</dbReference>
<keyword evidence="2" id="KW-1185">Reference proteome</keyword>
<accession>A0A1M6XAQ8</accession>
<dbReference type="STRING" id="1121322.SAMN02745136_03898"/>
<gene>
    <name evidence="1" type="ORF">SAMN02745136_03898</name>
</gene>
<protein>
    <submittedName>
        <fullName evidence="1">Uncharacterized protein</fullName>
    </submittedName>
</protein>
<evidence type="ECO:0000313" key="1">
    <source>
        <dbReference type="EMBL" id="SHL02969.1"/>
    </source>
</evidence>
<organism evidence="1 2">
    <name type="scientific">Anaerocolumna jejuensis DSM 15929</name>
    <dbReference type="NCBI Taxonomy" id="1121322"/>
    <lineage>
        <taxon>Bacteria</taxon>
        <taxon>Bacillati</taxon>
        <taxon>Bacillota</taxon>
        <taxon>Clostridia</taxon>
        <taxon>Lachnospirales</taxon>
        <taxon>Lachnospiraceae</taxon>
        <taxon>Anaerocolumna</taxon>
    </lineage>
</organism>
<evidence type="ECO:0000313" key="2">
    <source>
        <dbReference type="Proteomes" id="UP000184386"/>
    </source>
</evidence>
<sequence>MSKELLKWGVDIGLSSKDIEIKEAAEDFNYTFNKSTMILLMKRWRKTVGISSNEFYINSISVSIKQDDSKKILSYSDGQINEELLNSLRFSLDRGMLYRLEMSNTGTDLSMSLFCENGISYFGIVEVCV</sequence>
<dbReference type="Proteomes" id="UP000184386">
    <property type="component" value="Unassembled WGS sequence"/>
</dbReference>
<proteinExistence type="predicted"/>
<dbReference type="EMBL" id="FRAC01000022">
    <property type="protein sequence ID" value="SHL02969.1"/>
    <property type="molecule type" value="Genomic_DNA"/>
</dbReference>
<name>A0A1M6XAQ8_9FIRM</name>
<dbReference type="AlphaFoldDB" id="A0A1M6XAQ8"/>
<reference evidence="1 2" key="1">
    <citation type="submission" date="2016-11" db="EMBL/GenBank/DDBJ databases">
        <authorList>
            <person name="Jaros S."/>
            <person name="Januszkiewicz K."/>
            <person name="Wedrychowicz H."/>
        </authorList>
    </citation>
    <scope>NUCLEOTIDE SEQUENCE [LARGE SCALE GENOMIC DNA]</scope>
    <source>
        <strain evidence="1 2">DSM 15929</strain>
    </source>
</reference>